<dbReference type="Proteomes" id="UP000680206">
    <property type="component" value="Unassembled WGS sequence"/>
</dbReference>
<protein>
    <submittedName>
        <fullName evidence="1">Uncharacterized protein</fullName>
    </submittedName>
</protein>
<sequence length="94" mass="10272">MATSTEILVAALTDAGDPKLAPLIERAKTGYYNDFQSPLVSPIMELVKDLRKAGHHDLARRAIDGEFDGTKEESDAWAASPEGQEVFRSLLRGN</sequence>
<evidence type="ECO:0000313" key="1">
    <source>
        <dbReference type="EMBL" id="MBO2461553.1"/>
    </source>
</evidence>
<accession>A0ABS3RYL9</accession>
<dbReference type="EMBL" id="JAGEPF010000018">
    <property type="protein sequence ID" value="MBO2461553.1"/>
    <property type="molecule type" value="Genomic_DNA"/>
</dbReference>
<comment type="caution">
    <text evidence="1">The sequence shown here is derived from an EMBL/GenBank/DDBJ whole genome shotgun (WGS) entry which is preliminary data.</text>
</comment>
<keyword evidence="2" id="KW-1185">Reference proteome</keyword>
<proteinExistence type="predicted"/>
<gene>
    <name evidence="1" type="ORF">J4709_28620</name>
</gene>
<name>A0ABS3RYL9_9ACTN</name>
<evidence type="ECO:0000313" key="2">
    <source>
        <dbReference type="Proteomes" id="UP000680206"/>
    </source>
</evidence>
<organism evidence="1 2">
    <name type="scientific">Actinomadura violacea</name>
    <dbReference type="NCBI Taxonomy" id="2819934"/>
    <lineage>
        <taxon>Bacteria</taxon>
        <taxon>Bacillati</taxon>
        <taxon>Actinomycetota</taxon>
        <taxon>Actinomycetes</taxon>
        <taxon>Streptosporangiales</taxon>
        <taxon>Thermomonosporaceae</taxon>
        <taxon>Actinomadura</taxon>
    </lineage>
</organism>
<reference evidence="1 2" key="1">
    <citation type="submission" date="2021-03" db="EMBL/GenBank/DDBJ databases">
        <title>Actinomadura violae sp. nov., isolated from lichen in Thailand.</title>
        <authorList>
            <person name="Kanchanasin P."/>
            <person name="Saeng-In P."/>
            <person name="Phongsopitanun W."/>
            <person name="Yuki M."/>
            <person name="Kudo T."/>
            <person name="Ohkuma M."/>
            <person name="Tanasupawat S."/>
        </authorList>
    </citation>
    <scope>NUCLEOTIDE SEQUENCE [LARGE SCALE GENOMIC DNA]</scope>
    <source>
        <strain evidence="1 2">LCR2-06</strain>
    </source>
</reference>
<dbReference type="RefSeq" id="WP_208244910.1">
    <property type="nucleotide sequence ID" value="NZ_JAGEPF010000018.1"/>
</dbReference>